<dbReference type="PANTHER" id="PTHR35861">
    <property type="match status" value="1"/>
</dbReference>
<evidence type="ECO:0000256" key="1">
    <source>
        <dbReference type="ARBA" id="ARBA00008005"/>
    </source>
</evidence>
<protein>
    <recommendedName>
        <fullName evidence="2">Tail sheath protein subtilisin-like domain-containing protein</fullName>
    </recommendedName>
</protein>
<dbReference type="InterPro" id="IPR035089">
    <property type="entry name" value="Phage_sheath_subtilisin"/>
</dbReference>
<dbReference type="Proteomes" id="UP000219036">
    <property type="component" value="Unassembled WGS sequence"/>
</dbReference>
<dbReference type="PANTHER" id="PTHR35861:SF1">
    <property type="entry name" value="PHAGE TAIL SHEATH PROTEIN"/>
    <property type="match status" value="1"/>
</dbReference>
<organism evidence="3 4">
    <name type="scientific">Persephonella hydrogeniphila</name>
    <dbReference type="NCBI Taxonomy" id="198703"/>
    <lineage>
        <taxon>Bacteria</taxon>
        <taxon>Pseudomonadati</taxon>
        <taxon>Aquificota</taxon>
        <taxon>Aquificia</taxon>
        <taxon>Aquificales</taxon>
        <taxon>Hydrogenothermaceae</taxon>
        <taxon>Persephonella</taxon>
    </lineage>
</organism>
<dbReference type="RefSeq" id="WP_180753983.1">
    <property type="nucleotide sequence ID" value="NZ_OBEI01000003.1"/>
</dbReference>
<evidence type="ECO:0000313" key="4">
    <source>
        <dbReference type="Proteomes" id="UP000219036"/>
    </source>
</evidence>
<dbReference type="InterPro" id="IPR052042">
    <property type="entry name" value="Tail_sheath_structural"/>
</dbReference>
<evidence type="ECO:0000313" key="3">
    <source>
        <dbReference type="EMBL" id="SNZ07741.1"/>
    </source>
</evidence>
<dbReference type="Gene3D" id="3.40.50.11780">
    <property type="match status" value="1"/>
</dbReference>
<dbReference type="Pfam" id="PF04984">
    <property type="entry name" value="Phage_sheath_1"/>
    <property type="match status" value="1"/>
</dbReference>
<dbReference type="AlphaFoldDB" id="A0A285NJC0"/>
<sequence>MAEFLHGVVVQGKNTGIIPFVEVPSAIIGLVGTAPQGEPWKIHTVRNWDDAVNIFGNETAGYTIHRAIRNYFNYRETTVLVINVFDPTVHTDVSAVTATDVVNGLNIFKRAKQELGFFPKILDAPNFSHDLTVAQAMSSLADQIRAIALVNVPEGADITSAVNFKNNFSSKRVYVFYPKVYTLDALSGQPSLDWLSSVAAGLIVKIDYEKGFQNSPSNKELKGILGLEFIYEYIPDDPTSEVQYINSQGIITVKKDRAGYRLFGNTSSAFPANTHPADVFINWVRVADILDETIQDNLIQTLDENIIDNPYDPTTSIVYRVRESIDDLLNTWKAKGIIISGEAEVPLELNTPSELASGNVHYRINNFTVSTPMQGITIERIANSDALAQVFSKLFGGNQ</sequence>
<comment type="similarity">
    <text evidence="1">Belongs to the myoviridae tail sheath protein family.</text>
</comment>
<name>A0A285NJC0_9AQUI</name>
<accession>A0A285NJC0</accession>
<dbReference type="EMBL" id="OBEI01000003">
    <property type="protein sequence ID" value="SNZ07741.1"/>
    <property type="molecule type" value="Genomic_DNA"/>
</dbReference>
<proteinExistence type="inferred from homology"/>
<evidence type="ECO:0000259" key="2">
    <source>
        <dbReference type="Pfam" id="PF04984"/>
    </source>
</evidence>
<keyword evidence="4" id="KW-1185">Reference proteome</keyword>
<feature type="domain" description="Tail sheath protein subtilisin-like" evidence="2">
    <location>
        <begin position="100"/>
        <end position="265"/>
    </location>
</feature>
<gene>
    <name evidence="3" type="ORF">SAMN06265182_0994</name>
</gene>
<reference evidence="4" key="1">
    <citation type="submission" date="2017-09" db="EMBL/GenBank/DDBJ databases">
        <authorList>
            <person name="Varghese N."/>
            <person name="Submissions S."/>
        </authorList>
    </citation>
    <scope>NUCLEOTIDE SEQUENCE [LARGE SCALE GENOMIC DNA]</scope>
    <source>
        <strain evidence="4">DSM 15103</strain>
    </source>
</reference>